<feature type="non-terminal residue" evidence="2">
    <location>
        <position position="1"/>
    </location>
</feature>
<reference evidence="2 3" key="1">
    <citation type="submission" date="2018-05" db="EMBL/GenBank/DDBJ databases">
        <title>Draft genome sequence of Scytalidium lignicola DSM 105466, a ubiquitous saprotrophic fungus.</title>
        <authorList>
            <person name="Buettner E."/>
            <person name="Gebauer A.M."/>
            <person name="Hofrichter M."/>
            <person name="Liers C."/>
            <person name="Kellner H."/>
        </authorList>
    </citation>
    <scope>NUCLEOTIDE SEQUENCE [LARGE SCALE GENOMIC DNA]</scope>
    <source>
        <strain evidence="2 3">DSM 105466</strain>
    </source>
</reference>
<feature type="non-terminal residue" evidence="2">
    <location>
        <position position="479"/>
    </location>
</feature>
<dbReference type="PANTHER" id="PTHR37540:SF5">
    <property type="entry name" value="TRANSCRIPTION FACTOR DOMAIN-CONTAINING PROTEIN"/>
    <property type="match status" value="1"/>
</dbReference>
<comment type="caution">
    <text evidence="2">The sequence shown here is derived from an EMBL/GenBank/DDBJ whole genome shotgun (WGS) entry which is preliminary data.</text>
</comment>
<proteinExistence type="predicted"/>
<sequence>MAKSRKIYPKEKAVTLEANEEIIPQSHNNIFPSKISSEAPAFLAQSPRSNFQFVTDRVPGLKDGNPESRTLIRRYAMHAFLREKNSTHSHIKATRQKTVEVTLEGSVGKFRLGSLPARERKKGISKPKNHAKIVPAGSENKPGSSQLIPLDSSGMNSEVKDSRSLDGGRYQECGLDDQDMGMESIYPETNIDLEPLLTASENMVVFRDRLDQISRPLAKALAFTDLRQSLYITSAPKLSPIVSRTHFPELEIPSSAKKHSILWRSLVPLDLLLGSDFLQTLQDLHKISHFTERYNISSIQISVKESTFLNDWSISIEHCLHSFQFVNRTSPASGTLPSPFFEALRCAAILWLNTAVCHFPISSSMIVSMTKHAIQVLRESEPYLDFWRDSMPDFLLWIMTIVACCTEDRGDGWIFMVQQLQFVTFMEGFIYQADLEQALRRVIFIDGVYLESLQGLWKEIDCAVFTKLNLDFDIDIDSM</sequence>
<dbReference type="AlphaFoldDB" id="A0A3E2GVS6"/>
<feature type="compositionally biased region" description="Basic residues" evidence="1">
    <location>
        <begin position="120"/>
        <end position="131"/>
    </location>
</feature>
<evidence type="ECO:0000313" key="2">
    <source>
        <dbReference type="EMBL" id="RFU25219.1"/>
    </source>
</evidence>
<gene>
    <name evidence="2" type="ORF">B7463_g11116</name>
</gene>
<dbReference type="InterPro" id="IPR021858">
    <property type="entry name" value="Fun_TF"/>
</dbReference>
<protein>
    <recommendedName>
        <fullName evidence="4">Transcription factor domain-containing protein</fullName>
    </recommendedName>
</protein>
<accession>A0A3E2GVS6</accession>
<dbReference type="Pfam" id="PF11951">
    <property type="entry name" value="Fungal_trans_2"/>
    <property type="match status" value="1"/>
</dbReference>
<organism evidence="2 3">
    <name type="scientific">Scytalidium lignicola</name>
    <name type="common">Hyphomycete</name>
    <dbReference type="NCBI Taxonomy" id="5539"/>
    <lineage>
        <taxon>Eukaryota</taxon>
        <taxon>Fungi</taxon>
        <taxon>Dikarya</taxon>
        <taxon>Ascomycota</taxon>
        <taxon>Pezizomycotina</taxon>
        <taxon>Leotiomycetes</taxon>
        <taxon>Leotiomycetes incertae sedis</taxon>
        <taxon>Scytalidium</taxon>
    </lineage>
</organism>
<evidence type="ECO:0000313" key="3">
    <source>
        <dbReference type="Proteomes" id="UP000258309"/>
    </source>
</evidence>
<evidence type="ECO:0008006" key="4">
    <source>
        <dbReference type="Google" id="ProtNLM"/>
    </source>
</evidence>
<dbReference type="PANTHER" id="PTHR37540">
    <property type="entry name" value="TRANSCRIPTION FACTOR (ACR-2), PUTATIVE-RELATED-RELATED"/>
    <property type="match status" value="1"/>
</dbReference>
<dbReference type="Proteomes" id="UP000258309">
    <property type="component" value="Unassembled WGS sequence"/>
</dbReference>
<feature type="region of interest" description="Disordered" evidence="1">
    <location>
        <begin position="120"/>
        <end position="170"/>
    </location>
</feature>
<dbReference type="EMBL" id="NCSJ02000351">
    <property type="protein sequence ID" value="RFU25219.1"/>
    <property type="molecule type" value="Genomic_DNA"/>
</dbReference>
<keyword evidence="3" id="KW-1185">Reference proteome</keyword>
<evidence type="ECO:0000256" key="1">
    <source>
        <dbReference type="SAM" id="MobiDB-lite"/>
    </source>
</evidence>
<name>A0A3E2GVS6_SCYLI</name>